<reference evidence="2 3" key="1">
    <citation type="submission" date="2022-12" db="EMBL/GenBank/DDBJ databases">
        <title>Two new species, Stenotrophomonas aracearum and Stenotrophomonas oahuensis, isolated from Anthurium (Araceae family) in Hawaii.</title>
        <authorList>
            <person name="Chunag S.C."/>
            <person name="Dobhal S."/>
            <person name="Alvarez A."/>
            <person name="Arif M."/>
        </authorList>
    </citation>
    <scope>NUCLEOTIDE SEQUENCE [LARGE SCALE GENOMIC DNA]</scope>
    <source>
        <strain evidence="2 3">A5586</strain>
    </source>
</reference>
<organism evidence="2 3">
    <name type="scientific">Stenotrophomonas oahuensis</name>
    <dbReference type="NCBI Taxonomy" id="3003271"/>
    <lineage>
        <taxon>Bacteria</taxon>
        <taxon>Pseudomonadati</taxon>
        <taxon>Pseudomonadota</taxon>
        <taxon>Gammaproteobacteria</taxon>
        <taxon>Lysobacterales</taxon>
        <taxon>Lysobacteraceae</taxon>
        <taxon>Stenotrophomonas</taxon>
    </lineage>
</organism>
<dbReference type="Proteomes" id="UP001302072">
    <property type="component" value="Chromosome"/>
</dbReference>
<name>A0ABY9YQ97_9GAMM</name>
<keyword evidence="1" id="KW-0472">Membrane</keyword>
<keyword evidence="3" id="KW-1185">Reference proteome</keyword>
<dbReference type="EMBL" id="CP115541">
    <property type="protein sequence ID" value="WNH52786.1"/>
    <property type="molecule type" value="Genomic_DNA"/>
</dbReference>
<feature type="transmembrane region" description="Helical" evidence="1">
    <location>
        <begin position="52"/>
        <end position="74"/>
    </location>
</feature>
<dbReference type="RefSeq" id="WP_311191969.1">
    <property type="nucleotide sequence ID" value="NZ_CP115541.1"/>
</dbReference>
<proteinExistence type="predicted"/>
<keyword evidence="1" id="KW-1133">Transmembrane helix</keyword>
<evidence type="ECO:0000313" key="3">
    <source>
        <dbReference type="Proteomes" id="UP001302072"/>
    </source>
</evidence>
<keyword evidence="1" id="KW-0812">Transmembrane</keyword>
<feature type="transmembrane region" description="Helical" evidence="1">
    <location>
        <begin position="21"/>
        <end position="40"/>
    </location>
</feature>
<evidence type="ECO:0008006" key="4">
    <source>
        <dbReference type="Google" id="ProtNLM"/>
    </source>
</evidence>
<sequence>MTVSRIHFPAGEKMDRRVPRALMLSIALLVATHAIAIWQLADVSNTLGVALWLPYTALAVIYLLVFAWLALILLGKRWARTVYTAVAILGLFSYIPNLDQLDVLDWCVGAIKLAALGLLHLPSNDFWFGKAQETEALT</sequence>
<gene>
    <name evidence="2" type="ORF">PDM29_00510</name>
</gene>
<accession>A0ABY9YQ97</accession>
<evidence type="ECO:0000256" key="1">
    <source>
        <dbReference type="SAM" id="Phobius"/>
    </source>
</evidence>
<evidence type="ECO:0000313" key="2">
    <source>
        <dbReference type="EMBL" id="WNH52786.1"/>
    </source>
</evidence>
<protein>
    <recommendedName>
        <fullName evidence="4">Transmembrane protein</fullName>
    </recommendedName>
</protein>